<dbReference type="PANTHER" id="PTHR43094:SF1">
    <property type="entry name" value="AMINOTRANSFERASE CLASS-III"/>
    <property type="match status" value="1"/>
</dbReference>
<dbReference type="GO" id="GO:0030170">
    <property type="term" value="F:pyridoxal phosphate binding"/>
    <property type="evidence" value="ECO:0007669"/>
    <property type="project" value="InterPro"/>
</dbReference>
<comment type="cofactor">
    <cofactor evidence="1">
        <name>pyridoxal 5'-phosphate</name>
        <dbReference type="ChEBI" id="CHEBI:597326"/>
    </cofactor>
</comment>
<protein>
    <submittedName>
        <fullName evidence="5">Putative aminotransferase</fullName>
    </submittedName>
</protein>
<dbReference type="CDD" id="cd00610">
    <property type="entry name" value="OAT_like"/>
    <property type="match status" value="1"/>
</dbReference>
<evidence type="ECO:0000256" key="2">
    <source>
        <dbReference type="ARBA" id="ARBA00008954"/>
    </source>
</evidence>
<dbReference type="GO" id="GO:0008483">
    <property type="term" value="F:transaminase activity"/>
    <property type="evidence" value="ECO:0007669"/>
    <property type="project" value="UniProtKB-KW"/>
</dbReference>
<sequence>MGSIFQVVQQNGTNKNRSTASKILHPNIQTPNPKVVSAKGNYLILENGQKVLDASAGPGVACIGHGNTEVRDAVVAQMDRLSYCHSLSFANQAAEDLAEEVVNSTNGVMARATIVSSGSEAVEAALKLARQYFVEKGEPERVHFIARKGAFHGTTLSSLALTAKPAVRRPFDAIMLNDNASFVSTPNAYRGMYPGETELDYVARLAEELDAEFERVGPGRVCAFVAETVAGTSLGCLNPPPGYWQAVRAICDKHSALLILDEVFCGMGRTGSTHAWEQEDLHPDIQTVAKGLAAGYAPIAMLLMSQRIVDGIQAGSGFFNHGHTYSSHAVACATALAVQRIVKRDNLLQNVQTTGDRLGRGLQAALGRHPHVGDIRGRGLMWAVEFVKDRGTKEPFPLKERVAGRIKGAALKEPWSTALNAGMGTADTIAGDHITITPPYNIAEADVDLIVSRVKGAVEEVLGSEL</sequence>
<keyword evidence="3 4" id="KW-0663">Pyridoxal phosphate</keyword>
<dbReference type="Gene3D" id="3.90.1150.10">
    <property type="entry name" value="Aspartate Aminotransferase, domain 1"/>
    <property type="match status" value="1"/>
</dbReference>
<dbReference type="KEGG" id="sapo:SAPIO_CDS9211"/>
<evidence type="ECO:0000256" key="4">
    <source>
        <dbReference type="RuleBase" id="RU003560"/>
    </source>
</evidence>
<dbReference type="SUPFAM" id="SSF53383">
    <property type="entry name" value="PLP-dependent transferases"/>
    <property type="match status" value="1"/>
</dbReference>
<dbReference type="PANTHER" id="PTHR43094">
    <property type="entry name" value="AMINOTRANSFERASE"/>
    <property type="match status" value="1"/>
</dbReference>
<dbReference type="GeneID" id="27728283"/>
<reference evidence="5 6" key="1">
    <citation type="journal article" date="2014" name="Genome Announc.">
        <title>Draft genome sequence of the pathogenic fungus Scedosporium apiospermum.</title>
        <authorList>
            <person name="Vandeputte P."/>
            <person name="Ghamrawi S."/>
            <person name="Rechenmann M."/>
            <person name="Iltis A."/>
            <person name="Giraud S."/>
            <person name="Fleury M."/>
            <person name="Thornton C."/>
            <person name="Delhaes L."/>
            <person name="Meyer W."/>
            <person name="Papon N."/>
            <person name="Bouchara J.P."/>
        </authorList>
    </citation>
    <scope>NUCLEOTIDE SEQUENCE [LARGE SCALE GENOMIC DNA]</scope>
    <source>
        <strain evidence="5 6">IHEM 14462</strain>
    </source>
</reference>
<dbReference type="HOGENOM" id="CLU_016922_4_0_1"/>
<dbReference type="InterPro" id="IPR015422">
    <property type="entry name" value="PyrdxlP-dep_Trfase_small"/>
</dbReference>
<dbReference type="InterPro" id="IPR015421">
    <property type="entry name" value="PyrdxlP-dep_Trfase_major"/>
</dbReference>
<dbReference type="InterPro" id="IPR015424">
    <property type="entry name" value="PyrdxlP-dep_Trfase"/>
</dbReference>
<dbReference type="VEuPathDB" id="FungiDB:SAPIO_CDS9211"/>
<keyword evidence="6" id="KW-1185">Reference proteome</keyword>
<dbReference type="Gene3D" id="3.40.640.10">
    <property type="entry name" value="Type I PLP-dependent aspartate aminotransferase-like (Major domain)"/>
    <property type="match status" value="1"/>
</dbReference>
<dbReference type="RefSeq" id="XP_016639961.1">
    <property type="nucleotide sequence ID" value="XM_016790658.1"/>
</dbReference>
<proteinExistence type="inferred from homology"/>
<dbReference type="GO" id="GO:0005829">
    <property type="term" value="C:cytosol"/>
    <property type="evidence" value="ECO:0007669"/>
    <property type="project" value="TreeGrafter"/>
</dbReference>
<comment type="similarity">
    <text evidence="2 4">Belongs to the class-III pyridoxal-phosphate-dependent aminotransferase family.</text>
</comment>
<dbReference type="EMBL" id="JOWA01000132">
    <property type="protein sequence ID" value="KEZ40162.1"/>
    <property type="molecule type" value="Genomic_DNA"/>
</dbReference>
<evidence type="ECO:0000313" key="6">
    <source>
        <dbReference type="Proteomes" id="UP000028545"/>
    </source>
</evidence>
<dbReference type="OrthoDB" id="5419315at2759"/>
<dbReference type="Pfam" id="PF00202">
    <property type="entry name" value="Aminotran_3"/>
    <property type="match status" value="1"/>
</dbReference>
<dbReference type="NCBIfam" id="NF005685">
    <property type="entry name" value="PRK07483.1"/>
    <property type="match status" value="1"/>
</dbReference>
<keyword evidence="5" id="KW-0808">Transferase</keyword>
<keyword evidence="5" id="KW-0032">Aminotransferase</keyword>
<evidence type="ECO:0000256" key="1">
    <source>
        <dbReference type="ARBA" id="ARBA00001933"/>
    </source>
</evidence>
<organism evidence="5 6">
    <name type="scientific">Pseudallescheria apiosperma</name>
    <name type="common">Scedosporium apiospermum</name>
    <dbReference type="NCBI Taxonomy" id="563466"/>
    <lineage>
        <taxon>Eukaryota</taxon>
        <taxon>Fungi</taxon>
        <taxon>Dikarya</taxon>
        <taxon>Ascomycota</taxon>
        <taxon>Pezizomycotina</taxon>
        <taxon>Sordariomycetes</taxon>
        <taxon>Hypocreomycetidae</taxon>
        <taxon>Microascales</taxon>
        <taxon>Microascaceae</taxon>
        <taxon>Scedosporium</taxon>
    </lineage>
</organism>
<dbReference type="OMA" id="KGLMCAL"/>
<gene>
    <name evidence="5" type="ORF">SAPIO_CDS9211</name>
</gene>
<dbReference type="InterPro" id="IPR005814">
    <property type="entry name" value="Aminotrans_3"/>
</dbReference>
<dbReference type="AlphaFoldDB" id="A0A084FYK0"/>
<accession>A0A084FYK0</accession>
<dbReference type="Proteomes" id="UP000028545">
    <property type="component" value="Unassembled WGS sequence"/>
</dbReference>
<name>A0A084FYK0_PSEDA</name>
<evidence type="ECO:0000313" key="5">
    <source>
        <dbReference type="EMBL" id="KEZ40162.1"/>
    </source>
</evidence>
<dbReference type="FunFam" id="3.40.640.10:FF:000004">
    <property type="entry name" value="Acetylornithine aminotransferase"/>
    <property type="match status" value="1"/>
</dbReference>
<comment type="caution">
    <text evidence="5">The sequence shown here is derived from an EMBL/GenBank/DDBJ whole genome shotgun (WGS) entry which is preliminary data.</text>
</comment>
<evidence type="ECO:0000256" key="3">
    <source>
        <dbReference type="ARBA" id="ARBA00022898"/>
    </source>
</evidence>